<feature type="region of interest" description="Disordered" evidence="1">
    <location>
        <begin position="45"/>
        <end position="82"/>
    </location>
</feature>
<organism evidence="2 3">
    <name type="scientific">Streptomyces qaidamensis</name>
    <dbReference type="NCBI Taxonomy" id="1783515"/>
    <lineage>
        <taxon>Bacteria</taxon>
        <taxon>Bacillati</taxon>
        <taxon>Actinomycetota</taxon>
        <taxon>Actinomycetes</taxon>
        <taxon>Kitasatosporales</taxon>
        <taxon>Streptomycetaceae</taxon>
        <taxon>Streptomyces</taxon>
        <taxon>Streptomyces aurantiacus group</taxon>
    </lineage>
</organism>
<evidence type="ECO:0000313" key="2">
    <source>
        <dbReference type="EMBL" id="AMW08102.1"/>
    </source>
</evidence>
<evidence type="ECO:0000256" key="1">
    <source>
        <dbReference type="SAM" id="MobiDB-lite"/>
    </source>
</evidence>
<sequence>MSDWEAGQHSADTADTYAYLRLLNAFREQLPTTYEPDWAALRKRPATQAAAPATPAIPAQASAPDPKAKPSRRGARWTHEEKDRLRTAFLAGTSLQEMAESLGRGEKALRWALYRLNLIPFPVDDVPAPHAEPKKKPKAYTVAEKRKTHPNAYEPWSTEDQRLAECCVTGASLAELAQEFGRNQGGIASRLLKIDADGPAVEEAWEHGG</sequence>
<dbReference type="Proteomes" id="UP000076096">
    <property type="component" value="Chromosome"/>
</dbReference>
<dbReference type="KEGG" id="stsi:A4E84_00160"/>
<keyword evidence="3" id="KW-1185">Reference proteome</keyword>
<dbReference type="EMBL" id="CP015098">
    <property type="protein sequence ID" value="AMW08102.1"/>
    <property type="molecule type" value="Genomic_DNA"/>
</dbReference>
<dbReference type="AlphaFoldDB" id="A0A143BSK1"/>
<dbReference type="STRING" id="1783515.A4E84_00160"/>
<accession>A0A143BSK1</accession>
<name>A0A143BSK1_9ACTN</name>
<protein>
    <submittedName>
        <fullName evidence="2">Uncharacterized protein</fullName>
    </submittedName>
</protein>
<proteinExistence type="predicted"/>
<feature type="compositionally biased region" description="Low complexity" evidence="1">
    <location>
        <begin position="46"/>
        <end position="64"/>
    </location>
</feature>
<evidence type="ECO:0000313" key="3">
    <source>
        <dbReference type="Proteomes" id="UP000076096"/>
    </source>
</evidence>
<reference evidence="3" key="1">
    <citation type="submission" date="2016-04" db="EMBL/GenBank/DDBJ databases">
        <authorList>
            <person name="Zhang B."/>
        </authorList>
    </citation>
    <scope>NUCLEOTIDE SEQUENCE [LARGE SCALE GENOMIC DNA]</scope>
    <source>
        <strain evidence="3">S10</strain>
    </source>
</reference>
<gene>
    <name evidence="2" type="ORF">A4E84_00160</name>
</gene>